<sequence>MEISVNNPSIKNWLRRVMHTEKNTKAPDVFGVPLYQSLQVANTLIAYEDKDSIIGTIPIIVAKCGAYLKDQGLYVEGVFRKSGSAKRVGELQQHFNSSSDFGIGLNWRRLGYTVHDAANCLRRFLNYLPEPVIVFSLYEPFRNIAAQQSHVDVDQLDGPTTALMIQQYQNLIEQLPPVNQYLLFYLLDLLALFSRYAKYTKMNSMSLASVFTPGILLNPEHAMNPSQYKLSQRVVQFLIEHQEHFHLSRNQQQQQQDSTKKLTSSSYINTTASASASSPFQQQQQQQQQQHLIRANTVPVHGKNRLLNDDLVLQIIK</sequence>
<dbReference type="Gene3D" id="1.10.555.10">
    <property type="entry name" value="Rho GTPase activation protein"/>
    <property type="match status" value="1"/>
</dbReference>
<reference evidence="4" key="1">
    <citation type="submission" date="2013-05" db="EMBL/GenBank/DDBJ databases">
        <title>The Genome sequence of Mucor circinelloides f. circinelloides 1006PhL.</title>
        <authorList>
            <consortium name="The Broad Institute Genomics Platform"/>
            <person name="Cuomo C."/>
            <person name="Earl A."/>
            <person name="Findley K."/>
            <person name="Lee S.C."/>
            <person name="Walker B."/>
            <person name="Young S."/>
            <person name="Zeng Q."/>
            <person name="Gargeya S."/>
            <person name="Fitzgerald M."/>
            <person name="Haas B."/>
            <person name="Abouelleil A."/>
            <person name="Allen A.W."/>
            <person name="Alvarado L."/>
            <person name="Arachchi H.M."/>
            <person name="Berlin A.M."/>
            <person name="Chapman S.B."/>
            <person name="Gainer-Dewar J."/>
            <person name="Goldberg J."/>
            <person name="Griggs A."/>
            <person name="Gujja S."/>
            <person name="Hansen M."/>
            <person name="Howarth C."/>
            <person name="Imamovic A."/>
            <person name="Ireland A."/>
            <person name="Larimer J."/>
            <person name="McCowan C."/>
            <person name="Murphy C."/>
            <person name="Pearson M."/>
            <person name="Poon T.W."/>
            <person name="Priest M."/>
            <person name="Roberts A."/>
            <person name="Saif S."/>
            <person name="Shea T."/>
            <person name="Sisk P."/>
            <person name="Sykes S."/>
            <person name="Wortman J."/>
            <person name="Nusbaum C."/>
            <person name="Birren B."/>
        </authorList>
    </citation>
    <scope>NUCLEOTIDE SEQUENCE [LARGE SCALE GENOMIC DNA]</scope>
    <source>
        <strain evidence="4">1006PhL</strain>
    </source>
</reference>
<dbReference type="GO" id="GO:0005096">
    <property type="term" value="F:GTPase activator activity"/>
    <property type="evidence" value="ECO:0007669"/>
    <property type="project" value="UniProtKB-KW"/>
</dbReference>
<dbReference type="OrthoDB" id="3196451at2759"/>
<dbReference type="eggNOG" id="KOG2710">
    <property type="taxonomic scope" value="Eukaryota"/>
</dbReference>
<dbReference type="GO" id="GO:0005938">
    <property type="term" value="C:cell cortex"/>
    <property type="evidence" value="ECO:0007669"/>
    <property type="project" value="TreeGrafter"/>
</dbReference>
<dbReference type="PANTHER" id="PTHR15228:SF25">
    <property type="entry name" value="F-BAR DOMAIN-CONTAINING PROTEIN"/>
    <property type="match status" value="1"/>
</dbReference>
<dbReference type="SMART" id="SM00324">
    <property type="entry name" value="RhoGAP"/>
    <property type="match status" value="1"/>
</dbReference>
<name>S2K1U0_MUCC1</name>
<dbReference type="InterPro" id="IPR051025">
    <property type="entry name" value="RhoGAP"/>
</dbReference>
<dbReference type="SUPFAM" id="SSF48350">
    <property type="entry name" value="GTPase activation domain, GAP"/>
    <property type="match status" value="1"/>
</dbReference>
<dbReference type="GO" id="GO:0007165">
    <property type="term" value="P:signal transduction"/>
    <property type="evidence" value="ECO:0007669"/>
    <property type="project" value="InterPro"/>
</dbReference>
<dbReference type="EMBL" id="KE123995">
    <property type="protein sequence ID" value="EPB86140.1"/>
    <property type="molecule type" value="Genomic_DNA"/>
</dbReference>
<organism evidence="3 4">
    <name type="scientific">Mucor circinelloides f. circinelloides (strain 1006PhL)</name>
    <name type="common">Mucormycosis agent</name>
    <name type="synonym">Calyptromyces circinelloides</name>
    <dbReference type="NCBI Taxonomy" id="1220926"/>
    <lineage>
        <taxon>Eukaryota</taxon>
        <taxon>Fungi</taxon>
        <taxon>Fungi incertae sedis</taxon>
        <taxon>Mucoromycota</taxon>
        <taxon>Mucoromycotina</taxon>
        <taxon>Mucoromycetes</taxon>
        <taxon>Mucorales</taxon>
        <taxon>Mucorineae</taxon>
        <taxon>Mucoraceae</taxon>
        <taxon>Mucor</taxon>
    </lineage>
</organism>
<evidence type="ECO:0000313" key="3">
    <source>
        <dbReference type="EMBL" id="EPB86140.1"/>
    </source>
</evidence>
<dbReference type="InParanoid" id="S2K1U0"/>
<evidence type="ECO:0000259" key="2">
    <source>
        <dbReference type="PROSITE" id="PS50238"/>
    </source>
</evidence>
<proteinExistence type="predicted"/>
<dbReference type="PROSITE" id="PS50238">
    <property type="entry name" value="RHOGAP"/>
    <property type="match status" value="1"/>
</dbReference>
<keyword evidence="4" id="KW-1185">Reference proteome</keyword>
<gene>
    <name evidence="3" type="ORF">HMPREF1544_07042</name>
</gene>
<dbReference type="AlphaFoldDB" id="S2K1U0"/>
<dbReference type="PANTHER" id="PTHR15228">
    <property type="entry name" value="SPERMATHECAL PHYSIOLOGY VARIANT"/>
    <property type="match status" value="1"/>
</dbReference>
<dbReference type="FunCoup" id="S2K1U0">
    <property type="interactions" value="21"/>
</dbReference>
<dbReference type="InterPro" id="IPR008936">
    <property type="entry name" value="Rho_GTPase_activation_prot"/>
</dbReference>
<keyword evidence="1" id="KW-0343">GTPase activation</keyword>
<dbReference type="OMA" id="WIFMESD"/>
<evidence type="ECO:0000313" key="4">
    <source>
        <dbReference type="Proteomes" id="UP000014254"/>
    </source>
</evidence>
<accession>S2K1U0</accession>
<dbReference type="GO" id="GO:0060237">
    <property type="term" value="P:regulation of fungal-type cell wall organization"/>
    <property type="evidence" value="ECO:0007669"/>
    <property type="project" value="TreeGrafter"/>
</dbReference>
<dbReference type="VEuPathDB" id="FungiDB:HMPREF1544_07042"/>
<evidence type="ECO:0000256" key="1">
    <source>
        <dbReference type="ARBA" id="ARBA00022468"/>
    </source>
</evidence>
<dbReference type="InterPro" id="IPR000198">
    <property type="entry name" value="RhoGAP_dom"/>
</dbReference>
<feature type="domain" description="Rho-GAP" evidence="2">
    <location>
        <begin position="42"/>
        <end position="246"/>
    </location>
</feature>
<dbReference type="Proteomes" id="UP000014254">
    <property type="component" value="Unassembled WGS sequence"/>
</dbReference>
<dbReference type="STRING" id="1220926.S2K1U0"/>
<dbReference type="Pfam" id="PF00620">
    <property type="entry name" value="RhoGAP"/>
    <property type="match status" value="1"/>
</dbReference>
<protein>
    <recommendedName>
        <fullName evidence="2">Rho-GAP domain-containing protein</fullName>
    </recommendedName>
</protein>